<dbReference type="PANTHER" id="PTHR32125">
    <property type="entry name" value="2-C-METHYL-D-ERYTHRITOL 4-PHOSPHATE CYTIDYLYLTRANSFERASE, CHLOROPLASTIC"/>
    <property type="match status" value="1"/>
</dbReference>
<dbReference type="SUPFAM" id="SSF53448">
    <property type="entry name" value="Nucleotide-diphospho-sugar transferases"/>
    <property type="match status" value="1"/>
</dbReference>
<accession>A0A917IV49</accession>
<dbReference type="FunFam" id="3.90.550.10:FF:000003">
    <property type="entry name" value="2-C-methyl-D-erythritol 4-phosphate cytidylyltransferase"/>
    <property type="match status" value="1"/>
</dbReference>
<comment type="catalytic activity">
    <reaction evidence="3">
        <text>2-C-methyl-D-erythritol 4-phosphate + CTP + H(+) = 4-CDP-2-C-methyl-D-erythritol + diphosphate</text>
        <dbReference type="Rhea" id="RHEA:13429"/>
        <dbReference type="ChEBI" id="CHEBI:15378"/>
        <dbReference type="ChEBI" id="CHEBI:33019"/>
        <dbReference type="ChEBI" id="CHEBI:37563"/>
        <dbReference type="ChEBI" id="CHEBI:57823"/>
        <dbReference type="ChEBI" id="CHEBI:58262"/>
        <dbReference type="EC" id="2.7.7.60"/>
    </reaction>
</comment>
<proteinExistence type="inferred from homology"/>
<feature type="site" description="Transition state stabilizer" evidence="3">
    <location>
        <position position="40"/>
    </location>
</feature>
<dbReference type="InterPro" id="IPR029044">
    <property type="entry name" value="Nucleotide-diphossugar_trans"/>
</dbReference>
<dbReference type="Gene3D" id="3.90.550.10">
    <property type="entry name" value="Spore Coat Polysaccharide Biosynthesis Protein SpsA, Chain A"/>
    <property type="match status" value="1"/>
</dbReference>
<dbReference type="Proteomes" id="UP000600171">
    <property type="component" value="Unassembled WGS sequence"/>
</dbReference>
<dbReference type="RefSeq" id="WP_229723167.1">
    <property type="nucleotide sequence ID" value="NZ_BMDC01000003.1"/>
</dbReference>
<dbReference type="InterPro" id="IPR034683">
    <property type="entry name" value="IspD/TarI"/>
</dbReference>
<dbReference type="EMBL" id="BMDC01000003">
    <property type="protein sequence ID" value="GGH65470.1"/>
    <property type="molecule type" value="Genomic_DNA"/>
</dbReference>
<evidence type="ECO:0000313" key="4">
    <source>
        <dbReference type="EMBL" id="GGH65470.1"/>
    </source>
</evidence>
<dbReference type="GO" id="GO:0019288">
    <property type="term" value="P:isopentenyl diphosphate biosynthetic process, methylerythritol 4-phosphate pathway"/>
    <property type="evidence" value="ECO:0007669"/>
    <property type="project" value="UniProtKB-UniRule"/>
</dbReference>
<comment type="similarity">
    <text evidence="3">Belongs to the IspD/TarI cytidylyltransferase family. IspD subfamily.</text>
</comment>
<keyword evidence="5" id="KW-1185">Reference proteome</keyword>
<dbReference type="InterPro" id="IPR050088">
    <property type="entry name" value="IspD/TarI_cytidylyltransf_bact"/>
</dbReference>
<evidence type="ECO:0000256" key="3">
    <source>
        <dbReference type="HAMAP-Rule" id="MF_00108"/>
    </source>
</evidence>
<gene>
    <name evidence="3 4" type="primary">ispD</name>
    <name evidence="4" type="ORF">GCM10007359_18750</name>
</gene>
<keyword evidence="2 3" id="KW-0548">Nucleotidyltransferase</keyword>
<keyword evidence="1 3" id="KW-0808">Transferase</keyword>
<keyword evidence="3" id="KW-0414">Isoprene biosynthesis</keyword>
<dbReference type="PANTHER" id="PTHR32125:SF4">
    <property type="entry name" value="2-C-METHYL-D-ERYTHRITOL 4-PHOSPHATE CYTIDYLYLTRANSFERASE, CHLOROPLASTIC"/>
    <property type="match status" value="1"/>
</dbReference>
<dbReference type="Pfam" id="PF01128">
    <property type="entry name" value="IspD"/>
    <property type="match status" value="1"/>
</dbReference>
<evidence type="ECO:0000313" key="5">
    <source>
        <dbReference type="Proteomes" id="UP000600171"/>
    </source>
</evidence>
<reference evidence="4 5" key="1">
    <citation type="journal article" date="2014" name="Int. J. Syst. Evol. Microbiol.">
        <title>Complete genome sequence of Corynebacterium casei LMG S-19264T (=DSM 44701T), isolated from a smear-ripened cheese.</title>
        <authorList>
            <consortium name="US DOE Joint Genome Institute (JGI-PGF)"/>
            <person name="Walter F."/>
            <person name="Albersmeier A."/>
            <person name="Kalinowski J."/>
            <person name="Ruckert C."/>
        </authorList>
    </citation>
    <scope>NUCLEOTIDE SEQUENCE [LARGE SCALE GENOMIC DNA]</scope>
    <source>
        <strain evidence="4 5">CCM 8669</strain>
    </source>
</reference>
<dbReference type="EC" id="2.7.7.60" evidence="3"/>
<dbReference type="HAMAP" id="MF_00108">
    <property type="entry name" value="IspD"/>
    <property type="match status" value="1"/>
</dbReference>
<dbReference type="InterPro" id="IPR001228">
    <property type="entry name" value="IspD"/>
</dbReference>
<feature type="site" description="Positions MEP for the nucleophilic attack" evidence="3">
    <location>
        <position position="178"/>
    </location>
</feature>
<dbReference type="AlphaFoldDB" id="A0A917IV49"/>
<organism evidence="4 5">
    <name type="scientific">Rothia aerolata</name>
    <dbReference type="NCBI Taxonomy" id="1812262"/>
    <lineage>
        <taxon>Bacteria</taxon>
        <taxon>Bacillati</taxon>
        <taxon>Actinomycetota</taxon>
        <taxon>Actinomycetes</taxon>
        <taxon>Micrococcales</taxon>
        <taxon>Micrococcaceae</taxon>
        <taxon>Rothia</taxon>
    </lineage>
</organism>
<evidence type="ECO:0000256" key="1">
    <source>
        <dbReference type="ARBA" id="ARBA00022679"/>
    </source>
</evidence>
<evidence type="ECO:0000256" key="2">
    <source>
        <dbReference type="ARBA" id="ARBA00022695"/>
    </source>
</evidence>
<comment type="function">
    <text evidence="3">Catalyzes the formation of 4-diphosphocytidyl-2-C-methyl-D-erythritol from CTP and 2-C-methyl-D-erythritol 4-phosphate (MEP).</text>
</comment>
<dbReference type="CDD" id="cd02516">
    <property type="entry name" value="CDP-ME_synthetase"/>
    <property type="match status" value="1"/>
</dbReference>
<dbReference type="NCBIfam" id="TIGR00453">
    <property type="entry name" value="ispD"/>
    <property type="match status" value="1"/>
</dbReference>
<sequence>MTETKTFSATANVGAHRHRAFAVVVVAAGSGSRLGFGVPKAQVPVAEKSLLRWALEGVDAAGVASRLVVTVPAGDSELTATAREFGAAVVTGGASRADSVAAALAALPTAPVREGFSDTEPSAVLVHDCARCFTPGEVFANVCAALDDGEEAVIPVLPVVDTIKSVDAEGYVTGTPARSQLRAVQTPQGFNLATLLGAYEKAAQKGLAESITDDAMLAETLGIPVKTVPGSADAFKITTPLDLALAKALYEKEEK</sequence>
<feature type="site" description="Positions MEP for the nucleophilic attack" evidence="3">
    <location>
        <position position="236"/>
    </location>
</feature>
<comment type="caution">
    <text evidence="4">The sequence shown here is derived from an EMBL/GenBank/DDBJ whole genome shotgun (WGS) entry which is preliminary data.</text>
</comment>
<name>A0A917IV49_9MICC</name>
<feature type="site" description="Transition state stabilizer" evidence="3">
    <location>
        <position position="33"/>
    </location>
</feature>
<comment type="pathway">
    <text evidence="3">Isoprenoid biosynthesis; isopentenyl diphosphate biosynthesis via DXP pathway; isopentenyl diphosphate from 1-deoxy-D-xylulose 5-phosphate: step 2/6.</text>
</comment>
<dbReference type="GO" id="GO:0050518">
    <property type="term" value="F:2-C-methyl-D-erythritol 4-phosphate cytidylyltransferase activity"/>
    <property type="evidence" value="ECO:0007669"/>
    <property type="project" value="UniProtKB-UniRule"/>
</dbReference>
<protein>
    <recommendedName>
        <fullName evidence="3">2-C-methyl-D-erythritol 4-phosphate cytidylyltransferase</fullName>
        <ecNumber evidence="3">2.7.7.60</ecNumber>
    </recommendedName>
    <alternativeName>
        <fullName evidence="3">4-diphosphocytidyl-2C-methyl-D-erythritol synthase</fullName>
    </alternativeName>
    <alternativeName>
        <fullName evidence="3">MEP cytidylyltransferase</fullName>
        <shortName evidence="3">MCT</shortName>
    </alternativeName>
</protein>